<organism evidence="1 2">
    <name type="scientific">Colletotrichum truncatum</name>
    <name type="common">Anthracnose fungus</name>
    <name type="synonym">Colletotrichum capsici</name>
    <dbReference type="NCBI Taxonomy" id="5467"/>
    <lineage>
        <taxon>Eukaryota</taxon>
        <taxon>Fungi</taxon>
        <taxon>Dikarya</taxon>
        <taxon>Ascomycota</taxon>
        <taxon>Pezizomycotina</taxon>
        <taxon>Sordariomycetes</taxon>
        <taxon>Hypocreomycetidae</taxon>
        <taxon>Glomerellales</taxon>
        <taxon>Glomerellaceae</taxon>
        <taxon>Colletotrichum</taxon>
        <taxon>Colletotrichum truncatum species complex</taxon>
    </lineage>
</organism>
<comment type="caution">
    <text evidence="1">The sequence shown here is derived from an EMBL/GenBank/DDBJ whole genome shotgun (WGS) entry which is preliminary data.</text>
</comment>
<evidence type="ECO:0000313" key="1">
    <source>
        <dbReference type="EMBL" id="KAL0933536.1"/>
    </source>
</evidence>
<protein>
    <submittedName>
        <fullName evidence="1">Phosphotransferase enzyme family protein</fullName>
    </submittedName>
</protein>
<proteinExistence type="predicted"/>
<sequence length="99" mass="11532">MEIAETKLPSPVGEKPLSARIRESWESGRFCFNLASRSSFDVDEIYWKALHKDGIGERLLDKTTIEEKGRFLKLKKEQLDDYCREKEMTRVSGGSIRRH</sequence>
<dbReference type="EMBL" id="VUJX02000008">
    <property type="protein sequence ID" value="KAL0933536.1"/>
    <property type="molecule type" value="Genomic_DNA"/>
</dbReference>
<gene>
    <name evidence="1" type="ORF">CTRU02_212499</name>
</gene>
<accession>A0ACC3YNT8</accession>
<evidence type="ECO:0000313" key="2">
    <source>
        <dbReference type="Proteomes" id="UP000805649"/>
    </source>
</evidence>
<name>A0ACC3YNT8_COLTU</name>
<dbReference type="Proteomes" id="UP000805649">
    <property type="component" value="Unassembled WGS sequence"/>
</dbReference>
<keyword evidence="2" id="KW-1185">Reference proteome</keyword>
<reference evidence="1 2" key="1">
    <citation type="journal article" date="2020" name="Phytopathology">
        <title>Genome Sequence Resources of Colletotrichum truncatum, C. plurivorum, C. musicola, and C. sojae: Four Species Pathogenic to Soybean (Glycine max).</title>
        <authorList>
            <person name="Rogerio F."/>
            <person name="Boufleur T.R."/>
            <person name="Ciampi-Guillardi M."/>
            <person name="Sukno S.A."/>
            <person name="Thon M.R."/>
            <person name="Massola Junior N.S."/>
            <person name="Baroncelli R."/>
        </authorList>
    </citation>
    <scope>NUCLEOTIDE SEQUENCE [LARGE SCALE GENOMIC DNA]</scope>
    <source>
        <strain evidence="1 2">CMES1059</strain>
    </source>
</reference>